<feature type="region of interest" description="Disordered" evidence="7">
    <location>
        <begin position="299"/>
        <end position="368"/>
    </location>
</feature>
<reference evidence="9 10" key="1">
    <citation type="submission" date="2024-04" db="EMBL/GenBank/DDBJ databases">
        <authorList>
            <person name="Rising A."/>
            <person name="Reimegard J."/>
            <person name="Sonavane S."/>
            <person name="Akerstrom W."/>
            <person name="Nylinder S."/>
            <person name="Hedman E."/>
            <person name="Kallberg Y."/>
        </authorList>
    </citation>
    <scope>NUCLEOTIDE SEQUENCE [LARGE SCALE GENOMIC DNA]</scope>
</reference>
<dbReference type="Pfam" id="PF12830">
    <property type="entry name" value="Nipped-B_C"/>
    <property type="match status" value="1"/>
</dbReference>
<dbReference type="InterPro" id="IPR016024">
    <property type="entry name" value="ARM-type_fold"/>
</dbReference>
<gene>
    <name evidence="9" type="ORF">LARSCL_LOCUS4045</name>
</gene>
<keyword evidence="10" id="KW-1185">Reference proteome</keyword>
<organism evidence="9 10">
    <name type="scientific">Larinioides sclopetarius</name>
    <dbReference type="NCBI Taxonomy" id="280406"/>
    <lineage>
        <taxon>Eukaryota</taxon>
        <taxon>Metazoa</taxon>
        <taxon>Ecdysozoa</taxon>
        <taxon>Arthropoda</taxon>
        <taxon>Chelicerata</taxon>
        <taxon>Arachnida</taxon>
        <taxon>Araneae</taxon>
        <taxon>Araneomorphae</taxon>
        <taxon>Entelegynae</taxon>
        <taxon>Araneoidea</taxon>
        <taxon>Araneidae</taxon>
        <taxon>Larinioides</taxon>
    </lineage>
</organism>
<feature type="compositionally biased region" description="Acidic residues" evidence="7">
    <location>
        <begin position="1212"/>
        <end position="1221"/>
    </location>
</feature>
<feature type="compositionally biased region" description="Low complexity" evidence="7">
    <location>
        <begin position="130"/>
        <end position="145"/>
    </location>
</feature>
<feature type="region of interest" description="Disordered" evidence="7">
    <location>
        <begin position="1991"/>
        <end position="2015"/>
    </location>
</feature>
<evidence type="ECO:0000256" key="2">
    <source>
        <dbReference type="ARBA" id="ARBA00009252"/>
    </source>
</evidence>
<feature type="compositionally biased region" description="Polar residues" evidence="7">
    <location>
        <begin position="502"/>
        <end position="511"/>
    </location>
</feature>
<evidence type="ECO:0000256" key="3">
    <source>
        <dbReference type="ARBA" id="ARBA00022737"/>
    </source>
</evidence>
<evidence type="ECO:0000256" key="4">
    <source>
        <dbReference type="ARBA" id="ARBA00023242"/>
    </source>
</evidence>
<dbReference type="InterPro" id="IPR024986">
    <property type="entry name" value="Nipped-B_C"/>
</dbReference>
<keyword evidence="3 6" id="KW-0677">Repeat</keyword>
<proteinExistence type="inferred from homology"/>
<feature type="compositionally biased region" description="Basic residues" evidence="7">
    <location>
        <begin position="2182"/>
        <end position="2216"/>
    </location>
</feature>
<evidence type="ECO:0000256" key="7">
    <source>
        <dbReference type="SAM" id="MobiDB-lite"/>
    </source>
</evidence>
<dbReference type="CDD" id="cd23958">
    <property type="entry name" value="SCC2"/>
    <property type="match status" value="1"/>
</dbReference>
<feature type="domain" description="Sister chromatid cohesion C-terminal" evidence="8">
    <location>
        <begin position="1794"/>
        <end position="1973"/>
    </location>
</feature>
<dbReference type="GO" id="GO:0140588">
    <property type="term" value="P:chromatin looping"/>
    <property type="evidence" value="ECO:0007669"/>
    <property type="project" value="InterPro"/>
</dbReference>
<feature type="compositionally biased region" description="Acidic residues" evidence="7">
    <location>
        <begin position="599"/>
        <end position="609"/>
    </location>
</feature>
<feature type="region of interest" description="Disordered" evidence="7">
    <location>
        <begin position="491"/>
        <end position="640"/>
    </location>
</feature>
<dbReference type="GO" id="GO:0071169">
    <property type="term" value="P:establishment of protein localization to chromatin"/>
    <property type="evidence" value="ECO:0007669"/>
    <property type="project" value="TreeGrafter"/>
</dbReference>
<dbReference type="GO" id="GO:0061775">
    <property type="term" value="F:cohesin loader activity"/>
    <property type="evidence" value="ECO:0007669"/>
    <property type="project" value="InterPro"/>
</dbReference>
<keyword evidence="5 6" id="KW-0131">Cell cycle</keyword>
<dbReference type="PANTHER" id="PTHR21704:SF18">
    <property type="entry name" value="NIPPED-B-LIKE PROTEIN"/>
    <property type="match status" value="1"/>
</dbReference>
<evidence type="ECO:0000256" key="1">
    <source>
        <dbReference type="ARBA" id="ARBA00004123"/>
    </source>
</evidence>
<comment type="caution">
    <text evidence="9">The sequence shown here is derived from an EMBL/GenBank/DDBJ whole genome shotgun (WGS) entry which is preliminary data.</text>
</comment>
<feature type="region of interest" description="Disordered" evidence="7">
    <location>
        <begin position="1104"/>
        <end position="1126"/>
    </location>
</feature>
<feature type="compositionally biased region" description="Polar residues" evidence="7">
    <location>
        <begin position="299"/>
        <end position="366"/>
    </location>
</feature>
<feature type="region of interest" description="Disordered" evidence="7">
    <location>
        <begin position="411"/>
        <end position="460"/>
    </location>
</feature>
<feature type="region of interest" description="Disordered" evidence="7">
    <location>
        <begin position="1178"/>
        <end position="1228"/>
    </location>
</feature>
<dbReference type="InterPro" id="IPR011989">
    <property type="entry name" value="ARM-like"/>
</dbReference>
<feature type="compositionally biased region" description="Basic residues" evidence="7">
    <location>
        <begin position="624"/>
        <end position="633"/>
    </location>
</feature>
<dbReference type="GO" id="GO:0010468">
    <property type="term" value="P:regulation of gene expression"/>
    <property type="evidence" value="ECO:0007669"/>
    <property type="project" value="InterPro"/>
</dbReference>
<dbReference type="GO" id="GO:1990414">
    <property type="term" value="P:replication-born double-strand break repair via sister chromatid exchange"/>
    <property type="evidence" value="ECO:0007669"/>
    <property type="project" value="TreeGrafter"/>
</dbReference>
<name>A0AAV1ZB31_9ARAC</name>
<feature type="region of interest" description="Disordered" evidence="7">
    <location>
        <begin position="110"/>
        <end position="169"/>
    </location>
</feature>
<keyword evidence="4 6" id="KW-0539">Nucleus</keyword>
<feature type="region of interest" description="Disordered" evidence="7">
    <location>
        <begin position="2143"/>
        <end position="2235"/>
    </location>
</feature>
<feature type="compositionally biased region" description="Acidic residues" evidence="7">
    <location>
        <begin position="2004"/>
        <end position="2015"/>
    </location>
</feature>
<comment type="subcellular location">
    <subcellularLocation>
        <location evidence="1 6">Nucleus</location>
    </subcellularLocation>
</comment>
<evidence type="ECO:0000313" key="10">
    <source>
        <dbReference type="Proteomes" id="UP001497382"/>
    </source>
</evidence>
<dbReference type="GO" id="GO:0090694">
    <property type="term" value="C:Scc2-Scc4 cohesin loading complex"/>
    <property type="evidence" value="ECO:0007669"/>
    <property type="project" value="TreeGrafter"/>
</dbReference>
<dbReference type="Proteomes" id="UP001497382">
    <property type="component" value="Unassembled WGS sequence"/>
</dbReference>
<feature type="compositionally biased region" description="Basic and acidic residues" evidence="7">
    <location>
        <begin position="1178"/>
        <end position="1187"/>
    </location>
</feature>
<dbReference type="InterPro" id="IPR026003">
    <property type="entry name" value="Cohesin_HEAT"/>
</dbReference>
<evidence type="ECO:0000259" key="8">
    <source>
        <dbReference type="Pfam" id="PF12830"/>
    </source>
</evidence>
<dbReference type="GO" id="GO:0003682">
    <property type="term" value="F:chromatin binding"/>
    <property type="evidence" value="ECO:0007669"/>
    <property type="project" value="TreeGrafter"/>
</dbReference>
<feature type="compositionally biased region" description="Basic and acidic residues" evidence="7">
    <location>
        <begin position="544"/>
        <end position="554"/>
    </location>
</feature>
<dbReference type="InterPro" id="IPR033031">
    <property type="entry name" value="Scc2/Nipped-B"/>
</dbReference>
<dbReference type="SUPFAM" id="SSF48371">
    <property type="entry name" value="ARM repeat"/>
    <property type="match status" value="2"/>
</dbReference>
<protein>
    <recommendedName>
        <fullName evidence="6">Nipped-B protein</fullName>
    </recommendedName>
</protein>
<sequence length="2235" mass="251137">MMNGPSVPIITLAGVQSLTDLLLELPLPTPRPGVTGQQSLLSHLSEPEDARRLLNTQEPSLTPSLTNALAHTSTGHIEVKDGYYGGGGLSGQVSQLMQYLLSTNPGLFKGSLQGQQNRSADHPPVQPSNSAVHSQSHAFSASASSPCQPHPAQDSSPHFFPLEHPPTPQGARIVQNRTLSSVPSVAYSPYADPVVSSGQHQIAPLHHNVMNQGTTDSLSSDLQEIFHSSLLNQTSPAGHPFMNGNCVDEVSLSAINAEQSNRTENQMLNTAQVIGGLTPNCSVLLSPLNKPNDIALSSSSTVTQHINSSNVTPGPSAPQMQQWQNVPSNSNDASQSDSISKTNASVMNNGMNTSVAGNDAKQSSLSEVVKENQIVNHVESVEENGKAFPLGKGKEAEPVVVLSKVNIEETKVKAKNTSSAKSSDKQKATTDAEVASSKVNNQESKSKEKISSPPDVSNDKIAAGPMVVLSKLSVEDQLLAEKSVKQFIKKKKLAVPEPVQKPSANKNSETNNQRRKSTSKETEISKSSPSKRGRNSEQIFSSRKNSEGVKERGTKRSSSVLDDKVNHNASTSGERVKRRKKQVAYIESSGSENEKDDKEDNNDDDDDYKDESPSKSPIAPSSTKVKKVKNKRVKKEEPMSIEDLMDSNTYQHFSRTVDTIFDAMADVDFTAAIDEEAECATEVLIPLHQLQELSNEAAKLKRLHAMNQFPPERLVRLLAILERNIIDGAKLLPVQSMEDQDEEEGRLWLELTMERVMRSADASLTALYVMTSKDMPEKVFLEDVIERIVVFLKFQLQNTVFPVFDPAYRLDPKSKDGYAGNIKQKRAHAHKVKEKSTLQLYNKLHESVRLLSELLELQTLTDTIILQVSTLGVSPFFVEGISELQLNSLHLVTTVFSRYDKHRQLILEDILASIARLPTSKRSLRNYRLNSEENIQMLTALVLQLIHSVVKLPEPESPRTEDSLNEDRPKLPETKEKVYVDKDVLITMSYEASVTTAVNFLSVFLRKCGTKNEEMDYRPLFENFVQDLLSTVNKPEWPASELLLSLLGRILVKNFSNKSMEMTLRVASLDYLGVVAARLRKDAVSSQDRKDMINDVIQRIVSASDDIEKSPSKHKKKNKSKPVKRDEAQILQKALLQYLDSNAANDPALQFSRRFYIAQWYRDAATEIKRSDKCLNFSAKEESDKSEPSTPKSKSRPSRSGTPARRSSNVIQEEDEEEEKEKEESKLENDEVNAKVLALAEERKRFLLTVIKRQEQPKINMKEEEHIDYETAELISQYLASTRHFSKSFDLYLSQILRVLSETAVAVRTKAMKCLTLVVEADPSILSRTDMQKGVHGRLLDQSTSVREAAVDLLGKFILIRPELINQYYEMLTERILDTGVSVRKRVIKILKDICLEQPDFPKTSELCVKIIRRVNDEDGIKKLVGEVFQSMWFTPTSEKKPERILQKVKNITHVVEACRDTGLEWFEQLLTNLLKNKDDANYKSVVKSCKQIVDCLVENLLQLEESSQNVDGGASPHLVACLATLHLFSKIQPHFVVLHATTIQPYLSMKCNTQSDFLLLKNVAQTLEIIVPLIEHPSETFLAQIEEDMVKLILRQHMGLLPSCVACLGAVVNKVTHNYQLVRDCFQRFFVVLLVCKKEDEKNPENENLKAKRPKLLRSLFTVGLFCRHFDFETIDTSIDQNGQISLKDRVFQCIIYFNQHHDEVIRLKALTGLGFIMIRHYDFMLGPDVKSLYHYILTSPAASCVLKCQILKNITNYLVEEELRMIQKDAEWNKLSKTEDLKEMNDVTSGMASTIVQIYLKQILECVLNTELTVRKATLQVIQLILGQGLVHPVQMVPYLICLGSDDDPVVRTKADQMVQEIEKKYPGFIQMKAMFGVRMSFKMQQLIHKDTDILRGFRSPDTPVARNGFLYTVMRSTRQSRRAFLFSLLKLFDEQARTPLSELLYIADNIAYFPYMAQDEPLFIMNQLDIMLSVSGSNLLQTFRESLLQNSQPGEQNTTNNEDDFDEDDDDKDAILQRLPPDTSVLQECIIASQGCVLLLYLKQTLKEMYGFTDNKIQQYSPNENAKVYERPLNRKGHVRFNPDTVLDFIKNEELKLEGELDDKGKEELVGQYIHFKQLMISIDPADDDDDEDNQGKTVATIVTVPNPPSGEKTATSEGAEGDSKPPSQPPIEKTKIVITKKSKSPSHSRHHRKSPKVSKEKVKKKHKKKRKRIIDSASDDSGSDPDYMDSS</sequence>
<dbReference type="Gene3D" id="1.25.10.10">
    <property type="entry name" value="Leucine-rich Repeat Variant"/>
    <property type="match status" value="1"/>
</dbReference>
<feature type="compositionally biased region" description="Basic residues" evidence="7">
    <location>
        <begin position="1112"/>
        <end position="1122"/>
    </location>
</feature>
<dbReference type="GO" id="GO:0034087">
    <property type="term" value="P:establishment of mitotic sister chromatid cohesion"/>
    <property type="evidence" value="ECO:0007669"/>
    <property type="project" value="TreeGrafter"/>
</dbReference>
<evidence type="ECO:0000313" key="9">
    <source>
        <dbReference type="EMBL" id="CAL1268198.1"/>
    </source>
</evidence>
<evidence type="ECO:0000256" key="5">
    <source>
        <dbReference type="ARBA" id="ARBA00023306"/>
    </source>
</evidence>
<comment type="similarity">
    <text evidence="2 6">Belongs to the SCC2/Nipped-B family.</text>
</comment>
<dbReference type="PANTHER" id="PTHR21704">
    <property type="entry name" value="NIPPED-B-LIKE PROTEIN DELANGIN SCC2-RELATED"/>
    <property type="match status" value="1"/>
</dbReference>
<dbReference type="EMBL" id="CAXIEN010000032">
    <property type="protein sequence ID" value="CAL1268198.1"/>
    <property type="molecule type" value="Genomic_DNA"/>
</dbReference>
<evidence type="ECO:0000256" key="6">
    <source>
        <dbReference type="RuleBase" id="RU364107"/>
    </source>
</evidence>
<feature type="compositionally biased region" description="Acidic residues" evidence="7">
    <location>
        <begin position="2221"/>
        <end position="2235"/>
    </location>
</feature>
<feature type="compositionally biased region" description="Polar residues" evidence="7">
    <location>
        <begin position="1991"/>
        <end position="2003"/>
    </location>
</feature>
<accession>A0AAV1ZB31</accession>
<dbReference type="Pfam" id="PF12765">
    <property type="entry name" value="Cohesin_HEAT"/>
    <property type="match status" value="1"/>
</dbReference>